<evidence type="ECO:0000259" key="1">
    <source>
        <dbReference type="Pfam" id="PF05899"/>
    </source>
</evidence>
<organism evidence="2 3">
    <name type="scientific">Acinetobacter tianfuensis</name>
    <dbReference type="NCBI Taxonomy" id="2419603"/>
    <lineage>
        <taxon>Bacteria</taxon>
        <taxon>Pseudomonadati</taxon>
        <taxon>Pseudomonadota</taxon>
        <taxon>Gammaproteobacteria</taxon>
        <taxon>Moraxellales</taxon>
        <taxon>Moraxellaceae</taxon>
        <taxon>Acinetobacter</taxon>
    </lineage>
</organism>
<dbReference type="InterPro" id="IPR008579">
    <property type="entry name" value="UGlyAH_Cupin_dom"/>
</dbReference>
<dbReference type="PANTHER" id="PTHR40943">
    <property type="entry name" value="CYTOPLASMIC PROTEIN-RELATED"/>
    <property type="match status" value="1"/>
</dbReference>
<accession>A0A3A8F1U4</accession>
<dbReference type="OrthoDB" id="9799053at2"/>
<dbReference type="Proteomes" id="UP000282388">
    <property type="component" value="Unassembled WGS sequence"/>
</dbReference>
<dbReference type="InterPro" id="IPR014710">
    <property type="entry name" value="RmlC-like_jellyroll"/>
</dbReference>
<protein>
    <submittedName>
        <fullName evidence="2">DUF861 domain-containing protein</fullName>
    </submittedName>
</protein>
<dbReference type="AlphaFoldDB" id="A0A3A8F1U4"/>
<keyword evidence="3" id="KW-1185">Reference proteome</keyword>
<sequence length="119" mass="13360">MSNIWLAGKGLTQSECTIDFPRPDRLVKGNPERHTYSAYAHPNMDCGIWQCEIGAWNIVFADNKQEFFTVIEGHVCLHHKHSNVIVDIQAGEAGIIPPGFEGTFEVVQKVKKYYAVVEA</sequence>
<comment type="caution">
    <text evidence="2">The sequence shown here is derived from an EMBL/GenBank/DDBJ whole genome shotgun (WGS) entry which is preliminary data.</text>
</comment>
<dbReference type="SUPFAM" id="SSF51182">
    <property type="entry name" value="RmlC-like cupins"/>
    <property type="match status" value="1"/>
</dbReference>
<dbReference type="RefSeq" id="WP_120401046.1">
    <property type="nucleotide sequence ID" value="NZ_RAXV01000001.1"/>
</dbReference>
<proteinExistence type="predicted"/>
<name>A0A3A8F1U4_9GAMM</name>
<evidence type="ECO:0000313" key="3">
    <source>
        <dbReference type="Proteomes" id="UP000282388"/>
    </source>
</evidence>
<feature type="domain" description="(S)-ureidoglycine aminohydrolase cupin" evidence="1">
    <location>
        <begin position="44"/>
        <end position="114"/>
    </location>
</feature>
<dbReference type="Pfam" id="PF05899">
    <property type="entry name" value="Cupin_3"/>
    <property type="match status" value="1"/>
</dbReference>
<dbReference type="EMBL" id="RAXV01000001">
    <property type="protein sequence ID" value="RKG34663.1"/>
    <property type="molecule type" value="Genomic_DNA"/>
</dbReference>
<gene>
    <name evidence="2" type="ORF">D7V32_00955</name>
</gene>
<reference evidence="2 3" key="1">
    <citation type="submission" date="2018-09" db="EMBL/GenBank/DDBJ databases">
        <title>The draft genome of Acinetobacter spp. strains.</title>
        <authorList>
            <person name="Qin J."/>
            <person name="Feng Y."/>
            <person name="Zong Z."/>
        </authorList>
    </citation>
    <scope>NUCLEOTIDE SEQUENCE [LARGE SCALE GENOMIC DNA]</scope>
    <source>
        <strain evidence="2 3">WCHAc060012</strain>
    </source>
</reference>
<dbReference type="InterPro" id="IPR011051">
    <property type="entry name" value="RmlC_Cupin_sf"/>
</dbReference>
<dbReference type="PANTHER" id="PTHR40943:SF2">
    <property type="entry name" value="(S)-UREIDOGLYCINE AMINOHYDROLASE CUPIN DOMAIN-CONTAINING PROTEIN"/>
    <property type="match status" value="1"/>
</dbReference>
<evidence type="ECO:0000313" key="2">
    <source>
        <dbReference type="EMBL" id="RKG34663.1"/>
    </source>
</evidence>
<dbReference type="Gene3D" id="2.60.120.10">
    <property type="entry name" value="Jelly Rolls"/>
    <property type="match status" value="1"/>
</dbReference>